<comment type="caution">
    <text evidence="1">The sequence shown here is derived from an EMBL/GenBank/DDBJ whole genome shotgun (WGS) entry which is preliminary data.</text>
</comment>
<dbReference type="EMBL" id="JAVDSC010000012">
    <property type="protein sequence ID" value="MDR6630383.1"/>
    <property type="molecule type" value="Genomic_DNA"/>
</dbReference>
<organism evidence="1 2">
    <name type="scientific">Acinetobacter lwoffii</name>
    <dbReference type="NCBI Taxonomy" id="28090"/>
    <lineage>
        <taxon>Bacteria</taxon>
        <taxon>Pseudomonadati</taxon>
        <taxon>Pseudomonadota</taxon>
        <taxon>Gammaproteobacteria</taxon>
        <taxon>Moraxellales</taxon>
        <taxon>Moraxellaceae</taxon>
        <taxon>Acinetobacter</taxon>
    </lineage>
</organism>
<dbReference type="Proteomes" id="UP001262767">
    <property type="component" value="Unassembled WGS sequence"/>
</dbReference>
<name>A0AAW8LK12_ACILW</name>
<evidence type="ECO:0000313" key="1">
    <source>
        <dbReference type="EMBL" id="MDR6630383.1"/>
    </source>
</evidence>
<dbReference type="AlphaFoldDB" id="A0AAW8LK12"/>
<proteinExistence type="predicted"/>
<evidence type="ECO:0000313" key="2">
    <source>
        <dbReference type="Proteomes" id="UP001262767"/>
    </source>
</evidence>
<evidence type="ECO:0008006" key="3">
    <source>
        <dbReference type="Google" id="ProtNLM"/>
    </source>
</evidence>
<dbReference type="RefSeq" id="WP_310077882.1">
    <property type="nucleotide sequence ID" value="NZ_JAVDSC010000012.1"/>
</dbReference>
<sequence length="150" mass="16215">MNKGFFGDYPATILSYDKKARTARVSIPTVTDGLDDGITATFAYPVGHDDKDTEIEILPGAECYVFFLQGVPSSPVIWSYRSHGSGAVVDVRRIRQENIELLARAKITAKARTIDVSASEVVNIHGATQINLTSEAKISLNAPMISMNGA</sequence>
<reference evidence="1" key="1">
    <citation type="submission" date="2023-07" db="EMBL/GenBank/DDBJ databases">
        <title>Sorghum-associated microbial communities from plants grown in Nebraska, USA.</title>
        <authorList>
            <person name="Schachtman D."/>
        </authorList>
    </citation>
    <scope>NUCLEOTIDE SEQUENCE</scope>
    <source>
        <strain evidence="1">BE44</strain>
    </source>
</reference>
<accession>A0AAW8LK12</accession>
<protein>
    <recommendedName>
        <fullName evidence="3">Gp5/Type VI secretion system Vgr protein OB-fold domain-containing protein</fullName>
    </recommendedName>
</protein>
<gene>
    <name evidence="1" type="ORF">J2X86_002438</name>
</gene>